<reference evidence="4" key="1">
    <citation type="submission" date="2017-06" db="EMBL/GenBank/DDBJ databases">
        <authorList>
            <person name="Varghese N."/>
            <person name="Submissions S."/>
        </authorList>
    </citation>
    <scope>NUCLEOTIDE SEQUENCE [LARGE SCALE GENOMIC DNA]</scope>
    <source>
        <strain evidence="4">JAD2</strain>
    </source>
</reference>
<dbReference type="GO" id="GO:0016491">
    <property type="term" value="F:oxidoreductase activity"/>
    <property type="evidence" value="ECO:0007669"/>
    <property type="project" value="UniProtKB-KW"/>
</dbReference>
<organism evidence="3 4">
    <name type="scientific">Thermoflexus hugenholtzii JAD2</name>
    <dbReference type="NCBI Taxonomy" id="877466"/>
    <lineage>
        <taxon>Bacteria</taxon>
        <taxon>Bacillati</taxon>
        <taxon>Chloroflexota</taxon>
        <taxon>Thermoflexia</taxon>
        <taxon>Thermoflexales</taxon>
        <taxon>Thermoflexaceae</taxon>
        <taxon>Thermoflexus</taxon>
    </lineage>
</organism>
<dbReference type="EMBL" id="FYEK01000018">
    <property type="protein sequence ID" value="SNB61765.1"/>
    <property type="molecule type" value="Genomic_DNA"/>
</dbReference>
<feature type="domain" description="Cysteine-rich" evidence="2">
    <location>
        <begin position="153"/>
        <end position="240"/>
    </location>
</feature>
<evidence type="ECO:0000313" key="4">
    <source>
        <dbReference type="Proteomes" id="UP000197025"/>
    </source>
</evidence>
<keyword evidence="1" id="KW-0560">Oxidoreductase</keyword>
<gene>
    <name evidence="3" type="ORF">SAMN02746019_00003980</name>
</gene>
<dbReference type="InParanoid" id="A0A212QQK9"/>
<evidence type="ECO:0000256" key="1">
    <source>
        <dbReference type="ARBA" id="ARBA00023002"/>
    </source>
</evidence>
<dbReference type="PANTHER" id="PTHR42947:SF1">
    <property type="entry name" value="COB--COM HETERODISULFIDE REDUCTASE SUBUNIT B 1"/>
    <property type="match status" value="1"/>
</dbReference>
<accession>A0A212QQK9</accession>
<dbReference type="InterPro" id="IPR051278">
    <property type="entry name" value="HdrB/HdrD_reductase"/>
</dbReference>
<dbReference type="AlphaFoldDB" id="A0A212QQK9"/>
<name>A0A212QQK9_9CHLR</name>
<dbReference type="Proteomes" id="UP000197025">
    <property type="component" value="Unassembled WGS sequence"/>
</dbReference>
<dbReference type="Pfam" id="PF02754">
    <property type="entry name" value="CCG"/>
    <property type="match status" value="2"/>
</dbReference>
<dbReference type="RefSeq" id="WP_088570589.1">
    <property type="nucleotide sequence ID" value="NZ_FYEK01000018.1"/>
</dbReference>
<dbReference type="Gene3D" id="1.20.1050.140">
    <property type="match status" value="1"/>
</dbReference>
<evidence type="ECO:0000259" key="2">
    <source>
        <dbReference type="Pfam" id="PF02754"/>
    </source>
</evidence>
<feature type="domain" description="Cysteine-rich" evidence="2">
    <location>
        <begin position="3"/>
        <end position="90"/>
    </location>
</feature>
<protein>
    <submittedName>
        <fullName evidence="3">Heterodisulfide reductase subunit B</fullName>
    </submittedName>
</protein>
<dbReference type="PANTHER" id="PTHR42947">
    <property type="entry name" value="COB--COM HETERODISULFIDE REDUCTASE SUBUNIT B 1"/>
    <property type="match status" value="1"/>
</dbReference>
<proteinExistence type="predicted"/>
<evidence type="ECO:0000313" key="3">
    <source>
        <dbReference type="EMBL" id="SNB61765.1"/>
    </source>
</evidence>
<sequence length="302" mass="33367">MAYLYFPGCSLKGTGRAYEESLRAVFEALGAPLIELEDWNCCGATTYMSIDERQAFALAARNLALAEAQNPSPADGVELIAPCSACYLVLLKTQQCLATEASLCQRISTALKEEGLCYRGRVRIRHPLDVLVHDVGLQELSRRVQHPLRGMRVACYYGCQIVRPYALFDDPHRPTTLDDLVRALGAEPVDWALRTHCCGGSLTGTLPEVGLRLNYLLLREAQRRGADCIITVCPLCQFNLEAYQDQIRRRYPDLNAMPVLYFTQLIGLAMGLPPQALGMQRLMVPLIQPVGAFAKGGVHGRA</sequence>
<keyword evidence="4" id="KW-1185">Reference proteome</keyword>
<dbReference type="InterPro" id="IPR004017">
    <property type="entry name" value="Cys_rich_dom"/>
</dbReference>
<dbReference type="OrthoDB" id="9777685at2"/>